<dbReference type="EMBL" id="JACJTB010000022">
    <property type="protein sequence ID" value="MBD2596049.1"/>
    <property type="molecule type" value="Genomic_DNA"/>
</dbReference>
<organism evidence="1 2">
    <name type="scientific">Nostoc spongiaeforme FACHB-130</name>
    <dbReference type="NCBI Taxonomy" id="1357510"/>
    <lineage>
        <taxon>Bacteria</taxon>
        <taxon>Bacillati</taxon>
        <taxon>Cyanobacteriota</taxon>
        <taxon>Cyanophyceae</taxon>
        <taxon>Nostocales</taxon>
        <taxon>Nostocaceae</taxon>
        <taxon>Nostoc</taxon>
    </lineage>
</organism>
<dbReference type="Proteomes" id="UP000603457">
    <property type="component" value="Unassembled WGS sequence"/>
</dbReference>
<keyword evidence="2" id="KW-1185">Reference proteome</keyword>
<protein>
    <submittedName>
        <fullName evidence="1">Uncharacterized protein</fullName>
    </submittedName>
</protein>
<evidence type="ECO:0000313" key="1">
    <source>
        <dbReference type="EMBL" id="MBD2596049.1"/>
    </source>
</evidence>
<reference evidence="1 2" key="1">
    <citation type="journal article" date="2020" name="ISME J.">
        <title>Comparative genomics reveals insights into cyanobacterial evolution and habitat adaptation.</title>
        <authorList>
            <person name="Chen M.Y."/>
            <person name="Teng W.K."/>
            <person name="Zhao L."/>
            <person name="Hu C.X."/>
            <person name="Zhou Y.K."/>
            <person name="Han B.P."/>
            <person name="Song L.R."/>
            <person name="Shu W.S."/>
        </authorList>
    </citation>
    <scope>NUCLEOTIDE SEQUENCE [LARGE SCALE GENOMIC DNA]</scope>
    <source>
        <strain evidence="1 2">FACHB-130</strain>
    </source>
</reference>
<dbReference type="RefSeq" id="WP_190968807.1">
    <property type="nucleotide sequence ID" value="NZ_JACJTB010000022.1"/>
</dbReference>
<proteinExistence type="predicted"/>
<gene>
    <name evidence="1" type="ORF">H6G74_17200</name>
</gene>
<name>A0ABR8FXZ6_9NOSO</name>
<accession>A0ABR8FXZ6</accession>
<sequence>MIEFSDYELKALSKLPFDIAVLANNELYRNSLMNAADYWDEPPFPENHIPEFIEVYYGDADSPHIFIVNGELQDYDVANLPDTSKTISVLVDDQWTYIEIEGKVILNRLGGAILPDILVSPSSLVDSLIGVRKSWMK</sequence>
<evidence type="ECO:0000313" key="2">
    <source>
        <dbReference type="Proteomes" id="UP000603457"/>
    </source>
</evidence>
<comment type="caution">
    <text evidence="1">The sequence shown here is derived from an EMBL/GenBank/DDBJ whole genome shotgun (WGS) entry which is preliminary data.</text>
</comment>